<reference evidence="3 4" key="1">
    <citation type="journal article" date="2019" name="Int. J. Syst. Evol. Microbiol.">
        <title>The Global Catalogue of Microorganisms (GCM) 10K type strain sequencing project: providing services to taxonomists for standard genome sequencing and annotation.</title>
        <authorList>
            <consortium name="The Broad Institute Genomics Platform"/>
            <consortium name="The Broad Institute Genome Sequencing Center for Infectious Disease"/>
            <person name="Wu L."/>
            <person name="Ma J."/>
        </authorList>
    </citation>
    <scope>NUCLEOTIDE SEQUENCE [LARGE SCALE GENOMIC DNA]</scope>
    <source>
        <strain evidence="3 4">JCM 16021</strain>
    </source>
</reference>
<dbReference type="InterPro" id="IPR001932">
    <property type="entry name" value="PPM-type_phosphatase-like_dom"/>
</dbReference>
<sequence length="421" mass="45563">MSSTDPASSPTEEERSLDVLLHEAHLAADHDLPGLFARHAIALGVSDPVTYVVDLQQRILVPFQDNEQPARDVHSVLTIDATLAGRAYQHIEVLTQAVDGASDDLRVWLPLLDGTERLGLLAVTVPTDAWHDGGGLQSRLLRFAAIAAEMIMTKTLYGDTLVRLRRTSEMSLSAELQWSLLPPLTFASPELTIAGGLEPAYDVAGDTIDYAVGRNHAHLAIFDGMGHGLPSAQLTALTVAAYRNARRGGKDLADIVDFIDRTVVDSFAGTFITGQIVELDVATGLLRWINVGHPDPLLIRNGRLVRELHAKPRPPFGLGALNQAVAEVGQEHLQPGDLVVLYSDGVTEARSPNGDFFGTARLVDLLVRNFAAGLPAPETTRRVIRSLLDHQEDQLADDASLLVLQYRPANQHAMLTTPASL</sequence>
<evidence type="ECO:0000313" key="3">
    <source>
        <dbReference type="EMBL" id="GAA2114776.1"/>
    </source>
</evidence>
<dbReference type="InterPro" id="IPR052016">
    <property type="entry name" value="Bact_Sigma-Reg"/>
</dbReference>
<keyword evidence="1" id="KW-0378">Hydrolase</keyword>
<dbReference type="Proteomes" id="UP001500575">
    <property type="component" value="Unassembled WGS sequence"/>
</dbReference>
<dbReference type="PANTHER" id="PTHR43156:SF2">
    <property type="entry name" value="STAGE II SPORULATION PROTEIN E"/>
    <property type="match status" value="1"/>
</dbReference>
<organism evidence="3 4">
    <name type="scientific">Nocardioides bigeumensis</name>
    <dbReference type="NCBI Taxonomy" id="433657"/>
    <lineage>
        <taxon>Bacteria</taxon>
        <taxon>Bacillati</taxon>
        <taxon>Actinomycetota</taxon>
        <taxon>Actinomycetes</taxon>
        <taxon>Propionibacteriales</taxon>
        <taxon>Nocardioidaceae</taxon>
        <taxon>Nocardioides</taxon>
    </lineage>
</organism>
<dbReference type="Pfam" id="PF07228">
    <property type="entry name" value="SpoIIE"/>
    <property type="match status" value="1"/>
</dbReference>
<gene>
    <name evidence="3" type="ORF">GCM10009843_03500</name>
</gene>
<evidence type="ECO:0000259" key="2">
    <source>
        <dbReference type="SMART" id="SM00331"/>
    </source>
</evidence>
<dbReference type="SUPFAM" id="SSF81606">
    <property type="entry name" value="PP2C-like"/>
    <property type="match status" value="1"/>
</dbReference>
<evidence type="ECO:0000256" key="1">
    <source>
        <dbReference type="ARBA" id="ARBA00022801"/>
    </source>
</evidence>
<dbReference type="Gene3D" id="3.60.40.10">
    <property type="entry name" value="PPM-type phosphatase domain"/>
    <property type="match status" value="1"/>
</dbReference>
<proteinExistence type="predicted"/>
<keyword evidence="4" id="KW-1185">Reference proteome</keyword>
<accession>A0ABN2XNR8</accession>
<dbReference type="EMBL" id="BAAAQQ010000002">
    <property type="protein sequence ID" value="GAA2114776.1"/>
    <property type="molecule type" value="Genomic_DNA"/>
</dbReference>
<dbReference type="RefSeq" id="WP_344301874.1">
    <property type="nucleotide sequence ID" value="NZ_BAAAQQ010000002.1"/>
</dbReference>
<dbReference type="PANTHER" id="PTHR43156">
    <property type="entry name" value="STAGE II SPORULATION PROTEIN E-RELATED"/>
    <property type="match status" value="1"/>
</dbReference>
<dbReference type="InterPro" id="IPR036457">
    <property type="entry name" value="PPM-type-like_dom_sf"/>
</dbReference>
<dbReference type="SMART" id="SM00331">
    <property type="entry name" value="PP2C_SIG"/>
    <property type="match status" value="1"/>
</dbReference>
<comment type="caution">
    <text evidence="3">The sequence shown here is derived from an EMBL/GenBank/DDBJ whole genome shotgun (WGS) entry which is preliminary data.</text>
</comment>
<evidence type="ECO:0000313" key="4">
    <source>
        <dbReference type="Proteomes" id="UP001500575"/>
    </source>
</evidence>
<name>A0ABN2XNR8_9ACTN</name>
<protein>
    <submittedName>
        <fullName evidence="3">PP2C family protein-serine/threonine phosphatase</fullName>
    </submittedName>
</protein>
<feature type="domain" description="PPM-type phosphatase" evidence="2">
    <location>
        <begin position="188"/>
        <end position="406"/>
    </location>
</feature>